<feature type="binding site" evidence="4">
    <location>
        <begin position="209"/>
        <end position="211"/>
    </location>
    <ligand>
        <name>acetyl-CoA</name>
        <dbReference type="ChEBI" id="CHEBI:57288"/>
        <label>2</label>
    </ligand>
</feature>
<dbReference type="GO" id="GO:0035447">
    <property type="term" value="F:mycothiol synthase activity"/>
    <property type="evidence" value="ECO:0007669"/>
    <property type="project" value="UniProtKB-EC"/>
</dbReference>
<keyword evidence="3 4" id="KW-0012">Acyltransferase</keyword>
<feature type="binding site" evidence="4">
    <location>
        <position position="243"/>
    </location>
    <ligand>
        <name>1D-myo-inositol 2-(L-cysteinylamino)-2-deoxy-alpha-D-glucopyranoside</name>
        <dbReference type="ChEBI" id="CHEBI:58887"/>
    </ligand>
</feature>
<dbReference type="RefSeq" id="WP_128219456.1">
    <property type="nucleotide sequence ID" value="NZ_CP034929.1"/>
</dbReference>
<gene>
    <name evidence="4 6" type="primary">mshD</name>
    <name evidence="6" type="ORF">ACFPWU_04445</name>
</gene>
<organism evidence="6 7">
    <name type="scientific">Nocardioides yefusunii</name>
    <dbReference type="NCBI Taxonomy" id="2500546"/>
    <lineage>
        <taxon>Bacteria</taxon>
        <taxon>Bacillati</taxon>
        <taxon>Actinomycetota</taxon>
        <taxon>Actinomycetes</taxon>
        <taxon>Propionibacteriales</taxon>
        <taxon>Nocardioidaceae</taxon>
        <taxon>Nocardioides</taxon>
    </lineage>
</organism>
<dbReference type="Pfam" id="PF00583">
    <property type="entry name" value="Acetyltransf_1"/>
    <property type="match status" value="1"/>
</dbReference>
<proteinExistence type="inferred from homology"/>
<comment type="caution">
    <text evidence="6">The sequence shown here is derived from an EMBL/GenBank/DDBJ whole genome shotgun (WGS) entry which is preliminary data.</text>
</comment>
<keyword evidence="1 4" id="KW-0808">Transferase</keyword>
<comment type="caution">
    <text evidence="4">Lacks conserved residue(s) required for the propagation of feature annotation.</text>
</comment>
<evidence type="ECO:0000256" key="2">
    <source>
        <dbReference type="ARBA" id="ARBA00022737"/>
    </source>
</evidence>
<dbReference type="PIRSF" id="PIRSF021524">
    <property type="entry name" value="MSH_acetyltransferase"/>
    <property type="match status" value="1"/>
</dbReference>
<evidence type="ECO:0000313" key="6">
    <source>
        <dbReference type="EMBL" id="MFC6152918.1"/>
    </source>
</evidence>
<name>A0ABW1QUE9_9ACTN</name>
<dbReference type="NCBIfam" id="TIGR03448">
    <property type="entry name" value="mycothiol_MshD"/>
    <property type="match status" value="1"/>
</dbReference>
<dbReference type="EC" id="2.3.1.189" evidence="4"/>
<keyword evidence="2 4" id="KW-0677">Repeat</keyword>
<dbReference type="CDD" id="cd04301">
    <property type="entry name" value="NAT_SF"/>
    <property type="match status" value="1"/>
</dbReference>
<dbReference type="EMBL" id="JBHSQI010000002">
    <property type="protein sequence ID" value="MFC6152918.1"/>
    <property type="molecule type" value="Genomic_DNA"/>
</dbReference>
<dbReference type="PANTHER" id="PTHR43617">
    <property type="entry name" value="L-AMINO ACID N-ACETYLTRANSFERASE"/>
    <property type="match status" value="1"/>
</dbReference>
<feature type="binding site" evidence="4">
    <location>
        <begin position="52"/>
        <end position="54"/>
    </location>
    <ligand>
        <name>acetyl-CoA</name>
        <dbReference type="ChEBI" id="CHEBI:57288"/>
        <label>1</label>
    </ligand>
</feature>
<comment type="function">
    <text evidence="4">Catalyzes the transfer of acetyl from acetyl-CoA to desacetylmycothiol (Cys-GlcN-Ins) to form mycothiol.</text>
</comment>
<evidence type="ECO:0000256" key="3">
    <source>
        <dbReference type="ARBA" id="ARBA00023315"/>
    </source>
</evidence>
<dbReference type="SUPFAM" id="SSF55729">
    <property type="entry name" value="Acyl-CoA N-acyltransferases (Nat)"/>
    <property type="match status" value="1"/>
</dbReference>
<protein>
    <recommendedName>
        <fullName evidence="4">Mycothiol acetyltransferase</fullName>
        <shortName evidence="4">MSH acetyltransferase</shortName>
        <ecNumber evidence="4">2.3.1.189</ecNumber>
    </recommendedName>
    <alternativeName>
        <fullName evidence="4">Mycothiol synthase</fullName>
    </alternativeName>
</protein>
<comment type="similarity">
    <text evidence="4">Belongs to the acetyltransferase family. MshD subfamily.</text>
</comment>
<feature type="binding site" evidence="4">
    <location>
        <position position="156"/>
    </location>
    <ligand>
        <name>1D-myo-inositol 2-(L-cysteinylamino)-2-deoxy-alpha-D-glucopyranoside</name>
        <dbReference type="ChEBI" id="CHEBI:58887"/>
    </ligand>
</feature>
<dbReference type="HAMAP" id="MF_01698">
    <property type="entry name" value="MshD"/>
    <property type="match status" value="1"/>
</dbReference>
<feature type="binding site" evidence="4">
    <location>
        <position position="205"/>
    </location>
    <ligand>
        <name>1D-myo-inositol 2-(L-cysteinylamino)-2-deoxy-alpha-D-glucopyranoside</name>
        <dbReference type="ChEBI" id="CHEBI:58887"/>
    </ligand>
</feature>
<comment type="subunit">
    <text evidence="4">Monomer.</text>
</comment>
<reference evidence="7" key="1">
    <citation type="journal article" date="2019" name="Int. J. Syst. Evol. Microbiol.">
        <title>The Global Catalogue of Microorganisms (GCM) 10K type strain sequencing project: providing services to taxonomists for standard genome sequencing and annotation.</title>
        <authorList>
            <consortium name="The Broad Institute Genomics Platform"/>
            <consortium name="The Broad Institute Genome Sequencing Center for Infectious Disease"/>
            <person name="Wu L."/>
            <person name="Ma J."/>
        </authorList>
    </citation>
    <scope>NUCLEOTIDE SEQUENCE [LARGE SCALE GENOMIC DNA]</scope>
    <source>
        <strain evidence="7">DFY28</strain>
    </source>
</reference>
<evidence type="ECO:0000256" key="4">
    <source>
        <dbReference type="HAMAP-Rule" id="MF_01698"/>
    </source>
</evidence>
<accession>A0ABW1QUE9</accession>
<dbReference type="InterPro" id="IPR000182">
    <property type="entry name" value="GNAT_dom"/>
</dbReference>
<dbReference type="InterPro" id="IPR016181">
    <property type="entry name" value="Acyl_CoA_acyltransferase"/>
</dbReference>
<evidence type="ECO:0000313" key="7">
    <source>
        <dbReference type="Proteomes" id="UP001596098"/>
    </source>
</evidence>
<sequence>MPTIDDIAARATAADGAAPWDESVTMALREGLADVVSKDGVVAVVVGDELALVADPPVRRNGLAADLAREVLSTHPDVARAWSHGNHPGAAALAASLGWSRVRDLWVMRRPMGEDAPDLPPLKVPAGVSLHRFGERHGDTNELLRVNAAAFAQHPEQGDMDLVNLARRMREDWFDPEGLIIATPTSKRGTWGFHWTKQHSPTLGEVYVVGVDPSAQGRGIGKLVTLAGLHHLQDAGVTEVLLYVEADNAAAIATYTSLGFSHADRDTHVMYARPDRDI</sequence>
<feature type="binding site" evidence="4">
    <location>
        <position position="22"/>
    </location>
    <ligand>
        <name>1D-myo-inositol 2-(L-cysteinylamino)-2-deoxy-alpha-D-glucopyranoside</name>
        <dbReference type="ChEBI" id="CHEBI:58887"/>
    </ligand>
</feature>
<feature type="binding site" evidence="4">
    <location>
        <position position="197"/>
    </location>
    <ligand>
        <name>1D-myo-inositol 2-(L-cysteinylamino)-2-deoxy-alpha-D-glucopyranoside</name>
        <dbReference type="ChEBI" id="CHEBI:58887"/>
    </ligand>
</feature>
<comment type="catalytic activity">
    <reaction evidence="4">
        <text>1D-myo-inositol 2-(L-cysteinylamino)-2-deoxy-alpha-D-glucopyranoside + acetyl-CoA = mycothiol + CoA + H(+)</text>
        <dbReference type="Rhea" id="RHEA:26172"/>
        <dbReference type="ChEBI" id="CHEBI:15378"/>
        <dbReference type="ChEBI" id="CHEBI:16768"/>
        <dbReference type="ChEBI" id="CHEBI:57287"/>
        <dbReference type="ChEBI" id="CHEBI:57288"/>
        <dbReference type="ChEBI" id="CHEBI:58887"/>
        <dbReference type="EC" id="2.3.1.189"/>
    </reaction>
</comment>
<dbReference type="InterPro" id="IPR017813">
    <property type="entry name" value="Mycothiol_AcTrfase"/>
</dbReference>
<dbReference type="PANTHER" id="PTHR43617:SF31">
    <property type="entry name" value="MYCOTHIOL ACETYLTRANSFERASE"/>
    <property type="match status" value="1"/>
</dbReference>
<evidence type="ECO:0000256" key="1">
    <source>
        <dbReference type="ARBA" id="ARBA00022679"/>
    </source>
</evidence>
<feature type="binding site" evidence="4">
    <location>
        <begin position="216"/>
        <end position="222"/>
    </location>
    <ligand>
        <name>acetyl-CoA</name>
        <dbReference type="ChEBI" id="CHEBI:57288"/>
        <label>2</label>
    </ligand>
</feature>
<evidence type="ECO:0000259" key="5">
    <source>
        <dbReference type="PROSITE" id="PS51186"/>
    </source>
</evidence>
<dbReference type="Gene3D" id="3.40.630.30">
    <property type="match status" value="1"/>
</dbReference>
<dbReference type="PROSITE" id="PS51186">
    <property type="entry name" value="GNAT"/>
    <property type="match status" value="1"/>
</dbReference>
<feature type="domain" description="N-acetyltransferase" evidence="5">
    <location>
        <begin position="128"/>
        <end position="278"/>
    </location>
</feature>
<dbReference type="Proteomes" id="UP001596098">
    <property type="component" value="Unassembled WGS sequence"/>
</dbReference>
<dbReference type="InterPro" id="IPR050276">
    <property type="entry name" value="MshD_Acetyltransferase"/>
</dbReference>
<keyword evidence="7" id="KW-1185">Reference proteome</keyword>